<proteinExistence type="predicted"/>
<reference evidence="1" key="1">
    <citation type="submission" date="2023-03" db="UniProtKB">
        <authorList>
            <consortium name="EnsemblPlants"/>
        </authorList>
    </citation>
    <scope>IDENTIFICATION</scope>
</reference>
<dbReference type="EnsemblPlants" id="MELO3C031457.2.1">
    <property type="protein sequence ID" value="MELO3C031457.2.1"/>
    <property type="gene ID" value="MELO3C031457.2"/>
</dbReference>
<accession>A0A9I9EBG4</accession>
<protein>
    <submittedName>
        <fullName evidence="1">Uncharacterized protein</fullName>
    </submittedName>
</protein>
<organism evidence="1">
    <name type="scientific">Cucumis melo</name>
    <name type="common">Muskmelon</name>
    <dbReference type="NCBI Taxonomy" id="3656"/>
    <lineage>
        <taxon>Eukaryota</taxon>
        <taxon>Viridiplantae</taxon>
        <taxon>Streptophyta</taxon>
        <taxon>Embryophyta</taxon>
        <taxon>Tracheophyta</taxon>
        <taxon>Spermatophyta</taxon>
        <taxon>Magnoliopsida</taxon>
        <taxon>eudicotyledons</taxon>
        <taxon>Gunneridae</taxon>
        <taxon>Pentapetalae</taxon>
        <taxon>rosids</taxon>
        <taxon>fabids</taxon>
        <taxon>Cucurbitales</taxon>
        <taxon>Cucurbitaceae</taxon>
        <taxon>Benincaseae</taxon>
        <taxon>Cucumis</taxon>
    </lineage>
</organism>
<evidence type="ECO:0000313" key="1">
    <source>
        <dbReference type="EnsemblPlants" id="MELO3C031457.2.1"/>
    </source>
</evidence>
<name>A0A9I9EBG4_CUCME</name>
<sequence>MRKKRKNKSGGGQVGILEKRNGIGFPLKLHSTFFSRLILKSFGVCGSQLLMSSQFFLQFKAKQQEVEFKFEGLRLRWFDQILTRLGYVKKFELIRIGQ</sequence>
<dbReference type="Gramene" id="MELO3C031457.2.1">
    <property type="protein sequence ID" value="MELO3C031457.2.1"/>
    <property type="gene ID" value="MELO3C031457.2"/>
</dbReference>
<dbReference type="AlphaFoldDB" id="A0A9I9EBG4"/>